<keyword evidence="3" id="KW-1185">Reference proteome</keyword>
<name>A0AA88H5K3_NAELO</name>
<accession>A0AA88H5K3</accession>
<reference evidence="2 3" key="1">
    <citation type="journal article" date="2018" name="BMC Genomics">
        <title>The genome of Naegleria lovaniensis, the basis for a comparative approach to unravel pathogenicity factors of the human pathogenic amoeba N. fowleri.</title>
        <authorList>
            <person name="Liechti N."/>
            <person name="Schurch N."/>
            <person name="Bruggmann R."/>
            <person name="Wittwer M."/>
        </authorList>
    </citation>
    <scope>NUCLEOTIDE SEQUENCE [LARGE SCALE GENOMIC DNA]</scope>
    <source>
        <strain evidence="2 3">ATCC 30569</strain>
    </source>
</reference>
<evidence type="ECO:0000313" key="2">
    <source>
        <dbReference type="EMBL" id="KAG2393257.1"/>
    </source>
</evidence>
<dbReference type="GeneID" id="68099242"/>
<sequence length="337" mass="37693">MKSTASLHSDPNHHMKSPSPAGDAIMNHHPHYQPDIYPSRTSKMNHSMDHYWNNKPFIGDDGEVMNEDEALDKFTLPSSSITTTTEQDHSTSPPRISILSSTTKFHETHVSSSSSSTEEELRLVPSHSSNNYTSKPILINTSMMPTATTTTSTCPPIIMSSVVVSSPMESPWSPLMLEPQQSTMSSLTPTSPLLSSSLSPSSLSTNVIVETYSNNSTPVDIHTSMDPLLMMGRHSAMTTTTATTTTTTTTRHRSNSSGGTFRRVRGVEHQEQQHNYTTSNYLEYENDEDFQWEAFKRNMMKKEQILEAHHWTKQDHLQSFPPKMDSSLNHGVNHKNL</sequence>
<organism evidence="2 3">
    <name type="scientific">Naegleria lovaniensis</name>
    <name type="common">Amoeba</name>
    <dbReference type="NCBI Taxonomy" id="51637"/>
    <lineage>
        <taxon>Eukaryota</taxon>
        <taxon>Discoba</taxon>
        <taxon>Heterolobosea</taxon>
        <taxon>Tetramitia</taxon>
        <taxon>Eutetramitia</taxon>
        <taxon>Vahlkampfiidae</taxon>
        <taxon>Naegleria</taxon>
    </lineage>
</organism>
<protein>
    <submittedName>
        <fullName evidence="2">Uncharacterized protein</fullName>
    </submittedName>
</protein>
<dbReference type="RefSeq" id="XP_044555151.1">
    <property type="nucleotide sequence ID" value="XM_044696686.1"/>
</dbReference>
<feature type="region of interest" description="Disordered" evidence="1">
    <location>
        <begin position="241"/>
        <end position="260"/>
    </location>
</feature>
<dbReference type="EMBL" id="PYSW02000002">
    <property type="protein sequence ID" value="KAG2393257.1"/>
    <property type="molecule type" value="Genomic_DNA"/>
</dbReference>
<feature type="region of interest" description="Disordered" evidence="1">
    <location>
        <begin position="1"/>
        <end position="41"/>
    </location>
</feature>
<proteinExistence type="predicted"/>
<feature type="region of interest" description="Disordered" evidence="1">
    <location>
        <begin position="318"/>
        <end position="337"/>
    </location>
</feature>
<dbReference type="Proteomes" id="UP000816034">
    <property type="component" value="Unassembled WGS sequence"/>
</dbReference>
<gene>
    <name evidence="2" type="ORF">C9374_006788</name>
</gene>
<dbReference type="AlphaFoldDB" id="A0AA88H5K3"/>
<evidence type="ECO:0000313" key="3">
    <source>
        <dbReference type="Proteomes" id="UP000816034"/>
    </source>
</evidence>
<evidence type="ECO:0000256" key="1">
    <source>
        <dbReference type="SAM" id="MobiDB-lite"/>
    </source>
</evidence>
<feature type="compositionally biased region" description="Polar residues" evidence="1">
    <location>
        <begin position="76"/>
        <end position="103"/>
    </location>
</feature>
<comment type="caution">
    <text evidence="2">The sequence shown here is derived from an EMBL/GenBank/DDBJ whole genome shotgun (WGS) entry which is preliminary data.</text>
</comment>
<feature type="region of interest" description="Disordered" evidence="1">
    <location>
        <begin position="76"/>
        <end position="128"/>
    </location>
</feature>